<evidence type="ECO:0000313" key="2">
    <source>
        <dbReference type="Proteomes" id="UP000005090"/>
    </source>
</evidence>
<gene>
    <name evidence="1" type="ORF">Metal_1891</name>
</gene>
<accession>H8GP71</accession>
<name>H8GP71_METAL</name>
<protein>
    <submittedName>
        <fullName evidence="1">Uncharacterized protein</fullName>
    </submittedName>
</protein>
<reference evidence="1 2" key="1">
    <citation type="journal article" date="2013" name="Genome Announc.">
        <title>Genome Sequence of the Obligate Gammaproteobacterial Methanotroph Methylomicrobium album Strain BG8.</title>
        <authorList>
            <person name="Kits K.D."/>
            <person name="Kalyuzhnaya M.G."/>
            <person name="Klotz M.G."/>
            <person name="Jetten M.S."/>
            <person name="Op den Camp H.J."/>
            <person name="Vuilleumier S."/>
            <person name="Bringel F."/>
            <person name="Dispirito A.A."/>
            <person name="Murrell J.C."/>
            <person name="Bruce D."/>
            <person name="Cheng J.F."/>
            <person name="Copeland A."/>
            <person name="Goodwin L."/>
            <person name="Hauser L."/>
            <person name="Lajus A."/>
            <person name="Land M.L."/>
            <person name="Lapidus A."/>
            <person name="Lucas S."/>
            <person name="Medigue C."/>
            <person name="Pitluck S."/>
            <person name="Woyke T."/>
            <person name="Zeytun A."/>
            <person name="Stein L.Y."/>
        </authorList>
    </citation>
    <scope>NUCLEOTIDE SEQUENCE [LARGE SCALE GENOMIC DNA]</scope>
    <source>
        <strain evidence="1 2">BG8</strain>
    </source>
</reference>
<dbReference type="HOGENOM" id="CLU_3235866_0_0_6"/>
<keyword evidence="2" id="KW-1185">Reference proteome</keyword>
<dbReference type="AlphaFoldDB" id="H8GP71"/>
<proteinExistence type="predicted"/>
<dbReference type="Proteomes" id="UP000005090">
    <property type="component" value="Chromosome"/>
</dbReference>
<organism evidence="1 2">
    <name type="scientific">Methylomicrobium album BG8</name>
    <dbReference type="NCBI Taxonomy" id="686340"/>
    <lineage>
        <taxon>Bacteria</taxon>
        <taxon>Pseudomonadati</taxon>
        <taxon>Pseudomonadota</taxon>
        <taxon>Gammaproteobacteria</taxon>
        <taxon>Methylococcales</taxon>
        <taxon>Methylococcaceae</taxon>
        <taxon>Methylomicrobium</taxon>
    </lineage>
</organism>
<evidence type="ECO:0000313" key="1">
    <source>
        <dbReference type="EMBL" id="EIC29657.1"/>
    </source>
</evidence>
<sequence>MAAFVFLCLFLVLMEVYRRELATCQKSVSMARCRPLRKRGDHG</sequence>
<dbReference type="EMBL" id="CM001475">
    <property type="protein sequence ID" value="EIC29657.1"/>
    <property type="molecule type" value="Genomic_DNA"/>
</dbReference>